<evidence type="ECO:0000256" key="1">
    <source>
        <dbReference type="SAM" id="MobiDB-lite"/>
    </source>
</evidence>
<comment type="caution">
    <text evidence="2">The sequence shown here is derived from an EMBL/GenBank/DDBJ whole genome shotgun (WGS) entry which is preliminary data.</text>
</comment>
<reference evidence="2" key="1">
    <citation type="submission" date="2023-08" db="EMBL/GenBank/DDBJ databases">
        <title>Reference Genome Resource for the Citrus Pathogen Phytophthora citrophthora.</title>
        <authorList>
            <person name="Moller H."/>
            <person name="Coetzee B."/>
            <person name="Rose L.J."/>
            <person name="Van Niekerk J.M."/>
        </authorList>
    </citation>
    <scope>NUCLEOTIDE SEQUENCE</scope>
    <source>
        <strain evidence="2">STE-U-9442</strain>
    </source>
</reference>
<protein>
    <submittedName>
        <fullName evidence="2">Uncharacterized protein</fullName>
    </submittedName>
</protein>
<accession>A0AAD9G2T5</accession>
<evidence type="ECO:0000313" key="3">
    <source>
        <dbReference type="Proteomes" id="UP001259832"/>
    </source>
</evidence>
<dbReference type="Proteomes" id="UP001259832">
    <property type="component" value="Unassembled WGS sequence"/>
</dbReference>
<dbReference type="EMBL" id="JASMQC010000039">
    <property type="protein sequence ID" value="KAK1930493.1"/>
    <property type="molecule type" value="Genomic_DNA"/>
</dbReference>
<proteinExistence type="predicted"/>
<evidence type="ECO:0000313" key="2">
    <source>
        <dbReference type="EMBL" id="KAK1930493.1"/>
    </source>
</evidence>
<feature type="region of interest" description="Disordered" evidence="1">
    <location>
        <begin position="68"/>
        <end position="88"/>
    </location>
</feature>
<gene>
    <name evidence="2" type="ORF">P3T76_014164</name>
</gene>
<name>A0AAD9G2T5_9STRA</name>
<organism evidence="2 3">
    <name type="scientific">Phytophthora citrophthora</name>
    <dbReference type="NCBI Taxonomy" id="4793"/>
    <lineage>
        <taxon>Eukaryota</taxon>
        <taxon>Sar</taxon>
        <taxon>Stramenopiles</taxon>
        <taxon>Oomycota</taxon>
        <taxon>Peronosporomycetes</taxon>
        <taxon>Peronosporales</taxon>
        <taxon>Peronosporaceae</taxon>
        <taxon>Phytophthora</taxon>
    </lineage>
</organism>
<keyword evidence="3" id="KW-1185">Reference proteome</keyword>
<sequence>MDHEDWATPNERVCEGVKPSDGLKCSRRATDPNYPFCMTQHDKRANYCDPQMFRQDGLRNQMLETLRKRDKNHDRYNPGRKTSTRASSDEVDHIGECQTAAMCCQFATFTNDEEKHDVVKFFSGNLVNESRNFLVTSAVTNQRKGQGTTHFQQDLMKFSLSQYGEPNSQALDDIREASFNVPIVATYNDRLLEQGLSRASTRAIRRESGQALQYWKYKCLDEGDSPIYDVLGKLVGKIFVVFDLHIDADLD</sequence>
<feature type="compositionally biased region" description="Basic and acidic residues" evidence="1">
    <location>
        <begin position="68"/>
        <end position="77"/>
    </location>
</feature>
<dbReference type="AlphaFoldDB" id="A0AAD9G2T5"/>